<accession>A0A8S0Q4W2</accession>
<dbReference type="EMBL" id="CACTIH010000682">
    <property type="protein sequence ID" value="CAA2961966.1"/>
    <property type="molecule type" value="Genomic_DNA"/>
</dbReference>
<evidence type="ECO:0000313" key="1">
    <source>
        <dbReference type="EMBL" id="CAA2961966.1"/>
    </source>
</evidence>
<name>A0A8S0Q4W2_OLEEU</name>
<dbReference type="Proteomes" id="UP000594638">
    <property type="component" value="Unassembled WGS sequence"/>
</dbReference>
<gene>
    <name evidence="1" type="ORF">OLEA9_A118053</name>
</gene>
<dbReference type="AlphaFoldDB" id="A0A8S0Q4W2"/>
<keyword evidence="2" id="KW-1185">Reference proteome</keyword>
<sequence>MGTVNLREISSHHNPESYPTVELNAAVRLVEKHIPSVPHWRFCYMIIHKVFVYGTFLIHKLHPDLCDA</sequence>
<evidence type="ECO:0000313" key="2">
    <source>
        <dbReference type="Proteomes" id="UP000594638"/>
    </source>
</evidence>
<comment type="caution">
    <text evidence="1">The sequence shown here is derived from an EMBL/GenBank/DDBJ whole genome shotgun (WGS) entry which is preliminary data.</text>
</comment>
<protein>
    <submittedName>
        <fullName evidence="1">Squalene synthase 2</fullName>
    </submittedName>
</protein>
<feature type="non-terminal residue" evidence="1">
    <location>
        <position position="68"/>
    </location>
</feature>
<reference evidence="1 2" key="1">
    <citation type="submission" date="2019-12" db="EMBL/GenBank/DDBJ databases">
        <authorList>
            <person name="Alioto T."/>
            <person name="Alioto T."/>
            <person name="Gomez Garrido J."/>
        </authorList>
    </citation>
    <scope>NUCLEOTIDE SEQUENCE [LARGE SCALE GENOMIC DNA]</scope>
</reference>
<organism evidence="1 2">
    <name type="scientific">Olea europaea subsp. europaea</name>
    <dbReference type="NCBI Taxonomy" id="158383"/>
    <lineage>
        <taxon>Eukaryota</taxon>
        <taxon>Viridiplantae</taxon>
        <taxon>Streptophyta</taxon>
        <taxon>Embryophyta</taxon>
        <taxon>Tracheophyta</taxon>
        <taxon>Spermatophyta</taxon>
        <taxon>Magnoliopsida</taxon>
        <taxon>eudicotyledons</taxon>
        <taxon>Gunneridae</taxon>
        <taxon>Pentapetalae</taxon>
        <taxon>asterids</taxon>
        <taxon>lamiids</taxon>
        <taxon>Lamiales</taxon>
        <taxon>Oleaceae</taxon>
        <taxon>Oleeae</taxon>
        <taxon>Olea</taxon>
    </lineage>
</organism>
<dbReference type="Gramene" id="OE9A118053T1">
    <property type="protein sequence ID" value="OE9A118053C1"/>
    <property type="gene ID" value="OE9A118053"/>
</dbReference>
<proteinExistence type="predicted"/>